<evidence type="ECO:0000313" key="2">
    <source>
        <dbReference type="EMBL" id="NII08151.1"/>
    </source>
</evidence>
<feature type="signal peptide" evidence="1">
    <location>
        <begin position="1"/>
        <end position="24"/>
    </location>
</feature>
<accession>A0A7X5ZJW2</accession>
<keyword evidence="3" id="KW-1185">Reference proteome</keyword>
<dbReference type="AlphaFoldDB" id="A0A7X5ZJW2"/>
<sequence length="332" mass="35185">MKSTLLVSMLLASIFLCFSSTSRAQVIDIQPGSGNIAGILAEDAAIYASAMRQGILALDPVVTQKDGKSVLGRNNRNFLNKIQANAQKATLSRITYEDPAGKTISVHARSGKPITRIISGIAAAPVSADGSGSTGATSDGATTDGAYASEADDIALDATESAWYPPDTDSDVRALILSSDDSIVEASAETAGPNIGKVIHGSDAELKSLRKLEQLINEGRVARGGQLTGYVSKTVCHSCRRAFSEFSNEYNVNGKMYYLNETPDVSDDALKSSRQSSDALLVERKTINKTYFSFSGDIEGNAALPWGRQPFNASALTNMERGETIIDSACPE</sequence>
<dbReference type="EMBL" id="JAARLZ010000010">
    <property type="protein sequence ID" value="NII08151.1"/>
    <property type="molecule type" value="Genomic_DNA"/>
</dbReference>
<feature type="chain" id="PRO_5030964420" evidence="1">
    <location>
        <begin position="25"/>
        <end position="332"/>
    </location>
</feature>
<dbReference type="Proteomes" id="UP000490980">
    <property type="component" value="Unassembled WGS sequence"/>
</dbReference>
<organism evidence="2 3">
    <name type="scientific">Luteibacter anthropi</name>
    <dbReference type="NCBI Taxonomy" id="564369"/>
    <lineage>
        <taxon>Bacteria</taxon>
        <taxon>Pseudomonadati</taxon>
        <taxon>Pseudomonadota</taxon>
        <taxon>Gammaproteobacteria</taxon>
        <taxon>Lysobacterales</taxon>
        <taxon>Rhodanobacteraceae</taxon>
        <taxon>Luteibacter</taxon>
    </lineage>
</organism>
<comment type="caution">
    <text evidence="2">The sequence shown here is derived from an EMBL/GenBank/DDBJ whole genome shotgun (WGS) entry which is preliminary data.</text>
</comment>
<evidence type="ECO:0000313" key="3">
    <source>
        <dbReference type="Proteomes" id="UP000490980"/>
    </source>
</evidence>
<evidence type="ECO:0000256" key="1">
    <source>
        <dbReference type="SAM" id="SignalP"/>
    </source>
</evidence>
<name>A0A7X5ZJW2_9GAMM</name>
<keyword evidence="1" id="KW-0732">Signal</keyword>
<dbReference type="RefSeq" id="WP_166950613.1">
    <property type="nucleotide sequence ID" value="NZ_JAARLZ010000010.1"/>
</dbReference>
<proteinExistence type="predicted"/>
<protein>
    <submittedName>
        <fullName evidence="2">Uncharacterized protein</fullName>
    </submittedName>
</protein>
<gene>
    <name evidence="2" type="ORF">HBF25_17340</name>
</gene>
<reference evidence="2 3" key="1">
    <citation type="submission" date="2020-03" db="EMBL/GenBank/DDBJ databases">
        <authorList>
            <person name="Lai Q."/>
        </authorList>
    </citation>
    <scope>NUCLEOTIDE SEQUENCE [LARGE SCALE GENOMIC DNA]</scope>
    <source>
        <strain evidence="2 3">CCUG 25036</strain>
    </source>
</reference>